<reference evidence="1" key="1">
    <citation type="submission" date="2019-03" db="EMBL/GenBank/DDBJ databases">
        <authorList>
            <person name="Mank J."/>
            <person name="Almeida P."/>
        </authorList>
    </citation>
    <scope>NUCLEOTIDE SEQUENCE</scope>
    <source>
        <strain evidence="1">78183</strain>
    </source>
</reference>
<sequence>MATRPCSYIKLKVDLVADPIMKMVDDMHHLRNHYHQKVLPALTKAMDDFSDSKIQTSIRGSCNEELNENGLALALCKLQWITYHFVENCTSNMLEPYLDEN</sequence>
<name>A0A6N2LZ39_SALVM</name>
<organism evidence="1">
    <name type="scientific">Salix viminalis</name>
    <name type="common">Common osier</name>
    <name type="synonym">Basket willow</name>
    <dbReference type="NCBI Taxonomy" id="40686"/>
    <lineage>
        <taxon>Eukaryota</taxon>
        <taxon>Viridiplantae</taxon>
        <taxon>Streptophyta</taxon>
        <taxon>Embryophyta</taxon>
        <taxon>Tracheophyta</taxon>
        <taxon>Spermatophyta</taxon>
        <taxon>Magnoliopsida</taxon>
        <taxon>eudicotyledons</taxon>
        <taxon>Gunneridae</taxon>
        <taxon>Pentapetalae</taxon>
        <taxon>rosids</taxon>
        <taxon>fabids</taxon>
        <taxon>Malpighiales</taxon>
        <taxon>Salicaceae</taxon>
        <taxon>Saliceae</taxon>
        <taxon>Salix</taxon>
    </lineage>
</organism>
<gene>
    <name evidence="1" type="ORF">SVIM_LOCUS294808</name>
</gene>
<dbReference type="InterPro" id="IPR011989">
    <property type="entry name" value="ARM-like"/>
</dbReference>
<dbReference type="Gene3D" id="1.25.10.10">
    <property type="entry name" value="Leucine-rich Repeat Variant"/>
    <property type="match status" value="1"/>
</dbReference>
<evidence type="ECO:0000313" key="1">
    <source>
        <dbReference type="EMBL" id="VFU46511.1"/>
    </source>
</evidence>
<accession>A0A6N2LZ39</accession>
<dbReference type="AlphaFoldDB" id="A0A6N2LZ39"/>
<proteinExistence type="predicted"/>
<protein>
    <submittedName>
        <fullName evidence="1">Uncharacterized protein</fullName>
    </submittedName>
</protein>
<dbReference type="EMBL" id="CAADRP010001642">
    <property type="protein sequence ID" value="VFU46511.1"/>
    <property type="molecule type" value="Genomic_DNA"/>
</dbReference>